<evidence type="ECO:0000313" key="1">
    <source>
        <dbReference type="EMBL" id="CAA7042187.1"/>
    </source>
</evidence>
<sequence length="194" mass="21816">MTCKFKDPAATRGSVRTFQAVVHEKTYNRFALTCTVARLFVGKRNGDSDKKTVRRYGLIGLMPKLPAEDPFKEDDTITSRFYVFKESELQEKDWIRLYLELAVATSNRQRAKIHSLTNLKILKAAMEITRDPDGAILYIRYEDSCEARVGKDVDRIALVRRILDKDTGSLSLVGCNQSFIASAVLEAGSSSAQD</sequence>
<dbReference type="PANTHER" id="PTHR31260:SF39">
    <property type="entry name" value="BNAA09G28770D PROTEIN"/>
    <property type="match status" value="1"/>
</dbReference>
<gene>
    <name evidence="1" type="ORF">MERR_LOCUS29422</name>
</gene>
<dbReference type="InterPro" id="IPR006462">
    <property type="entry name" value="MS5"/>
</dbReference>
<dbReference type="EMBL" id="CACVBM020001262">
    <property type="protein sequence ID" value="CAA7042187.1"/>
    <property type="molecule type" value="Genomic_DNA"/>
</dbReference>
<dbReference type="OrthoDB" id="1109063at2759"/>
<accession>A0A6D2JYF2</accession>
<organism evidence="1 2">
    <name type="scientific">Microthlaspi erraticum</name>
    <dbReference type="NCBI Taxonomy" id="1685480"/>
    <lineage>
        <taxon>Eukaryota</taxon>
        <taxon>Viridiplantae</taxon>
        <taxon>Streptophyta</taxon>
        <taxon>Embryophyta</taxon>
        <taxon>Tracheophyta</taxon>
        <taxon>Spermatophyta</taxon>
        <taxon>Magnoliopsida</taxon>
        <taxon>eudicotyledons</taxon>
        <taxon>Gunneridae</taxon>
        <taxon>Pentapetalae</taxon>
        <taxon>rosids</taxon>
        <taxon>malvids</taxon>
        <taxon>Brassicales</taxon>
        <taxon>Brassicaceae</taxon>
        <taxon>Coluteocarpeae</taxon>
        <taxon>Microthlaspi</taxon>
    </lineage>
</organism>
<dbReference type="AlphaFoldDB" id="A0A6D2JYF2"/>
<dbReference type="Proteomes" id="UP000467841">
    <property type="component" value="Unassembled WGS sequence"/>
</dbReference>
<evidence type="ECO:0000313" key="2">
    <source>
        <dbReference type="Proteomes" id="UP000467841"/>
    </source>
</evidence>
<reference evidence="1" key="1">
    <citation type="submission" date="2020-01" db="EMBL/GenBank/DDBJ databases">
        <authorList>
            <person name="Mishra B."/>
        </authorList>
    </citation>
    <scope>NUCLEOTIDE SEQUENCE [LARGE SCALE GENOMIC DNA]</scope>
</reference>
<dbReference type="PANTHER" id="PTHR31260">
    <property type="entry name" value="CYSTATIN/MONELLIN SUPERFAMILY PROTEIN"/>
    <property type="match status" value="1"/>
</dbReference>
<comment type="caution">
    <text evidence="1">The sequence shown here is derived from an EMBL/GenBank/DDBJ whole genome shotgun (WGS) entry which is preliminary data.</text>
</comment>
<dbReference type="Pfam" id="PF04776">
    <property type="entry name" value="protein_MS5"/>
    <property type="match status" value="1"/>
</dbReference>
<proteinExistence type="predicted"/>
<name>A0A6D2JYF2_9BRAS</name>
<protein>
    <submittedName>
        <fullName evidence="1">Uncharacterized protein</fullName>
    </submittedName>
</protein>
<keyword evidence="2" id="KW-1185">Reference proteome</keyword>